<comment type="caution">
    <text evidence="1">The sequence shown here is derived from an EMBL/GenBank/DDBJ whole genome shotgun (WGS) entry which is preliminary data.</text>
</comment>
<organism evidence="1 2">
    <name type="scientific">Arctium lappa</name>
    <name type="common">Greater burdock</name>
    <name type="synonym">Lappa major</name>
    <dbReference type="NCBI Taxonomy" id="4217"/>
    <lineage>
        <taxon>Eukaryota</taxon>
        <taxon>Viridiplantae</taxon>
        <taxon>Streptophyta</taxon>
        <taxon>Embryophyta</taxon>
        <taxon>Tracheophyta</taxon>
        <taxon>Spermatophyta</taxon>
        <taxon>Magnoliopsida</taxon>
        <taxon>eudicotyledons</taxon>
        <taxon>Gunneridae</taxon>
        <taxon>Pentapetalae</taxon>
        <taxon>asterids</taxon>
        <taxon>campanulids</taxon>
        <taxon>Asterales</taxon>
        <taxon>Asteraceae</taxon>
        <taxon>Carduoideae</taxon>
        <taxon>Cardueae</taxon>
        <taxon>Arctiinae</taxon>
        <taxon>Arctium</taxon>
    </lineage>
</organism>
<evidence type="ECO:0000313" key="2">
    <source>
        <dbReference type="Proteomes" id="UP001055879"/>
    </source>
</evidence>
<protein>
    <submittedName>
        <fullName evidence="1">Uncharacterized protein</fullName>
    </submittedName>
</protein>
<keyword evidence="2" id="KW-1185">Reference proteome</keyword>
<gene>
    <name evidence="1" type="ORF">L6452_37853</name>
</gene>
<sequence length="516" mass="59136">MTTAARRRQKILLRALYSGVLFVLARTIYLIITTTTTTAAATTTTWDSDNDEHLIKYYATVFQDLIFDGFLAVDSKTLALGTHSSQYVVALKETGVSHSKSVRKNLRLPFKNNTFDLQFSAHTGLDSAADPGELSSELSRTLKPGGYLIIHTESNDSYSLNSLLDLFDSFKLIRSLEIAVRHWSIPPIREIVLKKQNGILRRRRNLAGTCSVPAYKKELIRNSEQLIGEEPIKPWISFKKNFKNIKYLPSMADIRFKTRYVYIDVGARSYGSSIGGWFKKQYPKQNKPFKIFAIEADKQFHQEYKSKKKITLLPYAAWVRNESLFFEINREPNRKNEERGRGMGRVQSAQTSTTFMGDLNKIQGFDFANWVKASFTEKDFVVVKMDVEGTEFDLIRRMIETGAICLIDEMFLECHYNRWQRCCKGERSSKYHKVYSECIELFSSLREKGVLKKLIPKSVAMGEKGEDREEVFVHCRNLESEEAVVEPNADGDANVEKLCGSNLQLGFLLSEEGRWK</sequence>
<proteinExistence type="predicted"/>
<reference evidence="2" key="1">
    <citation type="journal article" date="2022" name="Mol. Ecol. Resour.">
        <title>The genomes of chicory, endive, great burdock and yacon provide insights into Asteraceae palaeo-polyploidization history and plant inulin production.</title>
        <authorList>
            <person name="Fan W."/>
            <person name="Wang S."/>
            <person name="Wang H."/>
            <person name="Wang A."/>
            <person name="Jiang F."/>
            <person name="Liu H."/>
            <person name="Zhao H."/>
            <person name="Xu D."/>
            <person name="Zhang Y."/>
        </authorList>
    </citation>
    <scope>NUCLEOTIDE SEQUENCE [LARGE SCALE GENOMIC DNA]</scope>
    <source>
        <strain evidence="2">cv. Niubang</strain>
    </source>
</reference>
<dbReference type="EMBL" id="CM042060">
    <property type="protein sequence ID" value="KAI3678557.1"/>
    <property type="molecule type" value="Genomic_DNA"/>
</dbReference>
<evidence type="ECO:0000313" key="1">
    <source>
        <dbReference type="EMBL" id="KAI3678557.1"/>
    </source>
</evidence>
<accession>A0ACB8Y454</accession>
<name>A0ACB8Y454_ARCLA</name>
<dbReference type="Proteomes" id="UP001055879">
    <property type="component" value="Linkage Group LG14"/>
</dbReference>
<reference evidence="1 2" key="2">
    <citation type="journal article" date="2022" name="Mol. Ecol. Resour.">
        <title>The genomes of chicory, endive, great burdock and yacon provide insights into Asteraceae paleo-polyploidization history and plant inulin production.</title>
        <authorList>
            <person name="Fan W."/>
            <person name="Wang S."/>
            <person name="Wang H."/>
            <person name="Wang A."/>
            <person name="Jiang F."/>
            <person name="Liu H."/>
            <person name="Zhao H."/>
            <person name="Xu D."/>
            <person name="Zhang Y."/>
        </authorList>
    </citation>
    <scope>NUCLEOTIDE SEQUENCE [LARGE SCALE GENOMIC DNA]</scope>
    <source>
        <strain evidence="2">cv. Niubang</strain>
    </source>
</reference>